<comment type="similarity">
    <text evidence="2">Belongs to the membrane fusion protein (MFP) (TC 8.A.1) family.</text>
</comment>
<dbReference type="InterPro" id="IPR058625">
    <property type="entry name" value="MdtA-like_BSH"/>
</dbReference>
<comment type="subcellular location">
    <subcellularLocation>
        <location evidence="1">Cell envelope</location>
    </subcellularLocation>
</comment>
<dbReference type="Pfam" id="PF25917">
    <property type="entry name" value="BSH_RND"/>
    <property type="match status" value="1"/>
</dbReference>
<organism evidence="8 9">
    <name type="scientific">Marinobacterium aestuariivivens</name>
    <dbReference type="NCBI Taxonomy" id="1698799"/>
    <lineage>
        <taxon>Bacteria</taxon>
        <taxon>Pseudomonadati</taxon>
        <taxon>Pseudomonadota</taxon>
        <taxon>Gammaproteobacteria</taxon>
        <taxon>Oceanospirillales</taxon>
        <taxon>Oceanospirillaceae</taxon>
        <taxon>Marinobacterium</taxon>
    </lineage>
</organism>
<dbReference type="InterPro" id="IPR050465">
    <property type="entry name" value="UPF0194_transport"/>
</dbReference>
<keyword evidence="9" id="KW-1185">Reference proteome</keyword>
<keyword evidence="5" id="KW-0472">Membrane</keyword>
<dbReference type="PANTHER" id="PTHR32347:SF23">
    <property type="entry name" value="BLL5650 PROTEIN"/>
    <property type="match status" value="1"/>
</dbReference>
<dbReference type="NCBIfam" id="TIGR01730">
    <property type="entry name" value="RND_mfp"/>
    <property type="match status" value="1"/>
</dbReference>
<evidence type="ECO:0000256" key="4">
    <source>
        <dbReference type="SAM" id="Coils"/>
    </source>
</evidence>
<evidence type="ECO:0000256" key="1">
    <source>
        <dbReference type="ARBA" id="ARBA00004196"/>
    </source>
</evidence>
<keyword evidence="3 4" id="KW-0175">Coiled coil</keyword>
<feature type="domain" description="CusB-like beta-barrel" evidence="7">
    <location>
        <begin position="223"/>
        <end position="302"/>
    </location>
</feature>
<dbReference type="InterPro" id="IPR058792">
    <property type="entry name" value="Beta-barrel_RND_2"/>
</dbReference>
<accession>A0ABW2A8M2</accession>
<keyword evidence="5" id="KW-0812">Transmembrane</keyword>
<evidence type="ECO:0000313" key="9">
    <source>
        <dbReference type="Proteomes" id="UP001596422"/>
    </source>
</evidence>
<comment type="caution">
    <text evidence="8">The sequence shown here is derived from an EMBL/GenBank/DDBJ whole genome shotgun (WGS) entry which is preliminary data.</text>
</comment>
<keyword evidence="5" id="KW-1133">Transmembrane helix</keyword>
<protein>
    <submittedName>
        <fullName evidence="8">HlyD family secretion protein</fullName>
    </submittedName>
</protein>
<gene>
    <name evidence="8" type="ORF">ACFQDL_29460</name>
</gene>
<dbReference type="PANTHER" id="PTHR32347">
    <property type="entry name" value="EFFLUX SYSTEM COMPONENT YKNX-RELATED"/>
    <property type="match status" value="1"/>
</dbReference>
<feature type="coiled-coil region" evidence="4">
    <location>
        <begin position="139"/>
        <end position="187"/>
    </location>
</feature>
<evidence type="ECO:0000313" key="8">
    <source>
        <dbReference type="EMBL" id="MFC6673755.1"/>
    </source>
</evidence>
<dbReference type="Pfam" id="PF25954">
    <property type="entry name" value="Beta-barrel_RND_2"/>
    <property type="match status" value="1"/>
</dbReference>
<feature type="transmembrane region" description="Helical" evidence="5">
    <location>
        <begin position="6"/>
        <end position="24"/>
    </location>
</feature>
<reference evidence="9" key="1">
    <citation type="journal article" date="2019" name="Int. J. Syst. Evol. Microbiol.">
        <title>The Global Catalogue of Microorganisms (GCM) 10K type strain sequencing project: providing services to taxonomists for standard genome sequencing and annotation.</title>
        <authorList>
            <consortium name="The Broad Institute Genomics Platform"/>
            <consortium name="The Broad Institute Genome Sequencing Center for Infectious Disease"/>
            <person name="Wu L."/>
            <person name="Ma J."/>
        </authorList>
    </citation>
    <scope>NUCLEOTIDE SEQUENCE [LARGE SCALE GENOMIC DNA]</scope>
    <source>
        <strain evidence="9">NBRC 111756</strain>
    </source>
</reference>
<dbReference type="RefSeq" id="WP_379912400.1">
    <property type="nucleotide sequence ID" value="NZ_JBHSWE010000001.1"/>
</dbReference>
<evidence type="ECO:0000256" key="5">
    <source>
        <dbReference type="SAM" id="Phobius"/>
    </source>
</evidence>
<evidence type="ECO:0000256" key="3">
    <source>
        <dbReference type="ARBA" id="ARBA00023054"/>
    </source>
</evidence>
<dbReference type="InterPro" id="IPR006143">
    <property type="entry name" value="RND_pump_MFP"/>
</dbReference>
<dbReference type="Gene3D" id="2.40.50.100">
    <property type="match status" value="2"/>
</dbReference>
<evidence type="ECO:0000259" key="7">
    <source>
        <dbReference type="Pfam" id="PF25954"/>
    </source>
</evidence>
<dbReference type="Proteomes" id="UP001596422">
    <property type="component" value="Unassembled WGS sequence"/>
</dbReference>
<feature type="domain" description="Multidrug resistance protein MdtA-like barrel-sandwich hybrid" evidence="6">
    <location>
        <begin position="48"/>
        <end position="216"/>
    </location>
</feature>
<dbReference type="SUPFAM" id="SSF111369">
    <property type="entry name" value="HlyD-like secretion proteins"/>
    <property type="match status" value="1"/>
</dbReference>
<sequence length="320" mass="35855">MTGKAWVWTALTIAAVAVASYILFRVLSPTPLPEGILYGSGHIEGTEIRVSAETSGRVLDSRMEEGQPVRAGELLASLDDRELRIRQALTEAELAAIRQGIQARQAQLEVWHHHVDTAASDHERFLKLRQTGAATPQQLAGAEDRLKEAQGQVRFLQAQLAESEARLQAARQNLRLLKLQLEKTQIRAPVDGTLIVKAIEAGELASQGTAIAMLVDLSRLRLRVYISERLIGRVRLGNEARVRIDAFPDRYFEARVSLIDQRAQFTPRDVHLPEERARMVFGIELSLDNSDGFLKPGMPADAWIRWTPDQSWPERLEVPR</sequence>
<dbReference type="EMBL" id="JBHSWE010000001">
    <property type="protein sequence ID" value="MFC6673755.1"/>
    <property type="molecule type" value="Genomic_DNA"/>
</dbReference>
<evidence type="ECO:0000259" key="6">
    <source>
        <dbReference type="Pfam" id="PF25917"/>
    </source>
</evidence>
<name>A0ABW2A8M2_9GAMM</name>
<evidence type="ECO:0000256" key="2">
    <source>
        <dbReference type="ARBA" id="ARBA00009477"/>
    </source>
</evidence>
<dbReference type="Gene3D" id="2.40.30.170">
    <property type="match status" value="1"/>
</dbReference>
<proteinExistence type="inferred from homology"/>